<accession>A0A0E9QWV9</accession>
<dbReference type="EMBL" id="GBXM01087625">
    <property type="protein sequence ID" value="JAH20952.1"/>
    <property type="molecule type" value="Transcribed_RNA"/>
</dbReference>
<reference evidence="1" key="2">
    <citation type="journal article" date="2015" name="Fish Shellfish Immunol.">
        <title>Early steps in the European eel (Anguilla anguilla)-Vibrio vulnificus interaction in the gills: Role of the RtxA13 toxin.</title>
        <authorList>
            <person name="Callol A."/>
            <person name="Pajuelo D."/>
            <person name="Ebbesson L."/>
            <person name="Teles M."/>
            <person name="MacKenzie S."/>
            <person name="Amaro C."/>
        </authorList>
    </citation>
    <scope>NUCLEOTIDE SEQUENCE</scope>
</reference>
<dbReference type="AlphaFoldDB" id="A0A0E9QWV9"/>
<evidence type="ECO:0000313" key="1">
    <source>
        <dbReference type="EMBL" id="JAH20952.1"/>
    </source>
</evidence>
<proteinExistence type="predicted"/>
<protein>
    <submittedName>
        <fullName evidence="1">Uncharacterized protein</fullName>
    </submittedName>
</protein>
<sequence>MCLLYSPLHPWNLHHSQREVQPPIKRYCYELERDVFTVWCNTSF</sequence>
<reference evidence="1" key="1">
    <citation type="submission" date="2014-11" db="EMBL/GenBank/DDBJ databases">
        <authorList>
            <person name="Amaro Gonzalez C."/>
        </authorList>
    </citation>
    <scope>NUCLEOTIDE SEQUENCE</scope>
</reference>
<name>A0A0E9QWV9_ANGAN</name>
<organism evidence="1">
    <name type="scientific">Anguilla anguilla</name>
    <name type="common">European freshwater eel</name>
    <name type="synonym">Muraena anguilla</name>
    <dbReference type="NCBI Taxonomy" id="7936"/>
    <lineage>
        <taxon>Eukaryota</taxon>
        <taxon>Metazoa</taxon>
        <taxon>Chordata</taxon>
        <taxon>Craniata</taxon>
        <taxon>Vertebrata</taxon>
        <taxon>Euteleostomi</taxon>
        <taxon>Actinopterygii</taxon>
        <taxon>Neopterygii</taxon>
        <taxon>Teleostei</taxon>
        <taxon>Anguilliformes</taxon>
        <taxon>Anguillidae</taxon>
        <taxon>Anguilla</taxon>
    </lineage>
</organism>